<proteinExistence type="predicted"/>
<dbReference type="PATRIC" id="fig|172044.3.peg.2740"/>
<accession>A0A147IZ34</accession>
<dbReference type="Proteomes" id="UP000073923">
    <property type="component" value="Unassembled WGS sequence"/>
</dbReference>
<sequence>MSMSDTDTPKKSAKVLRDFKDAGTLRSFTQGTTVDITEGEYANYAAAGLVGEPDAAEAAPTDNGIPVAQN</sequence>
<name>A0A147IZ34_9SPHN</name>
<dbReference type="EMBL" id="LDTF01000007">
    <property type="protein sequence ID" value="KTW01053.1"/>
    <property type="molecule type" value="Genomic_DNA"/>
</dbReference>
<evidence type="ECO:0000313" key="1">
    <source>
        <dbReference type="EMBL" id="KTW01053.1"/>
    </source>
</evidence>
<dbReference type="AlphaFoldDB" id="A0A147IZ34"/>
<protein>
    <submittedName>
        <fullName evidence="1">Uncharacterized protein</fullName>
    </submittedName>
</protein>
<evidence type="ECO:0000313" key="2">
    <source>
        <dbReference type="Proteomes" id="UP000073923"/>
    </source>
</evidence>
<reference evidence="1 2" key="1">
    <citation type="journal article" date="2016" name="Front. Microbiol.">
        <title>Genomic Resource of Rice Seed Associated Bacteria.</title>
        <authorList>
            <person name="Midha S."/>
            <person name="Bansal K."/>
            <person name="Sharma S."/>
            <person name="Kumar N."/>
            <person name="Patil P.P."/>
            <person name="Chaudhry V."/>
            <person name="Patil P.B."/>
        </authorList>
    </citation>
    <scope>NUCLEOTIDE SEQUENCE [LARGE SCALE GENOMIC DNA]</scope>
    <source>
        <strain evidence="1 2">NS355</strain>
    </source>
</reference>
<organism evidence="1 2">
    <name type="scientific">Sphingomonas yabuuchiae</name>
    <dbReference type="NCBI Taxonomy" id="172044"/>
    <lineage>
        <taxon>Bacteria</taxon>
        <taxon>Pseudomonadati</taxon>
        <taxon>Pseudomonadota</taxon>
        <taxon>Alphaproteobacteria</taxon>
        <taxon>Sphingomonadales</taxon>
        <taxon>Sphingomonadaceae</taxon>
        <taxon>Sphingomonas</taxon>
    </lineage>
</organism>
<comment type="caution">
    <text evidence="1">The sequence shown here is derived from an EMBL/GenBank/DDBJ whole genome shotgun (WGS) entry which is preliminary data.</text>
</comment>
<gene>
    <name evidence="1" type="ORF">NS355_02370</name>
</gene>